<accession>A0A0G4ERG7</accession>
<dbReference type="Proteomes" id="UP000041254">
    <property type="component" value="Unassembled WGS sequence"/>
</dbReference>
<evidence type="ECO:0008006" key="5">
    <source>
        <dbReference type="Google" id="ProtNLM"/>
    </source>
</evidence>
<feature type="coiled-coil region" evidence="1">
    <location>
        <begin position="632"/>
        <end position="661"/>
    </location>
</feature>
<feature type="compositionally biased region" description="Low complexity" evidence="2">
    <location>
        <begin position="169"/>
        <end position="183"/>
    </location>
</feature>
<feature type="compositionally biased region" description="Basic and acidic residues" evidence="2">
    <location>
        <begin position="904"/>
        <end position="913"/>
    </location>
</feature>
<dbReference type="AlphaFoldDB" id="A0A0G4ERG7"/>
<evidence type="ECO:0000313" key="3">
    <source>
        <dbReference type="EMBL" id="CEM00029.1"/>
    </source>
</evidence>
<feature type="region of interest" description="Disordered" evidence="2">
    <location>
        <begin position="35"/>
        <end position="57"/>
    </location>
</feature>
<feature type="compositionally biased region" description="Low complexity" evidence="2">
    <location>
        <begin position="477"/>
        <end position="498"/>
    </location>
</feature>
<keyword evidence="1" id="KW-0175">Coiled coil</keyword>
<feature type="compositionally biased region" description="Acidic residues" evidence="2">
    <location>
        <begin position="604"/>
        <end position="616"/>
    </location>
</feature>
<keyword evidence="4" id="KW-1185">Reference proteome</keyword>
<gene>
    <name evidence="3" type="ORF">Vbra_5348</name>
</gene>
<evidence type="ECO:0000256" key="2">
    <source>
        <dbReference type="SAM" id="MobiDB-lite"/>
    </source>
</evidence>
<reference evidence="3 4" key="1">
    <citation type="submission" date="2014-11" db="EMBL/GenBank/DDBJ databases">
        <authorList>
            <person name="Zhu J."/>
            <person name="Qi W."/>
            <person name="Song R."/>
        </authorList>
    </citation>
    <scope>NUCLEOTIDE SEQUENCE [LARGE SCALE GENOMIC DNA]</scope>
</reference>
<feature type="region of interest" description="Disordered" evidence="2">
    <location>
        <begin position="903"/>
        <end position="1033"/>
    </location>
</feature>
<feature type="region of interest" description="Disordered" evidence="2">
    <location>
        <begin position="475"/>
        <end position="535"/>
    </location>
</feature>
<feature type="compositionally biased region" description="Basic and acidic residues" evidence="2">
    <location>
        <begin position="1014"/>
        <end position="1027"/>
    </location>
</feature>
<evidence type="ECO:0000256" key="1">
    <source>
        <dbReference type="SAM" id="Coils"/>
    </source>
</evidence>
<dbReference type="VEuPathDB" id="CryptoDB:Vbra_5348"/>
<sequence>MSRLRKQAVRQTVVGELKARLAAAGLIGGQQLGQIDENSSASQEDYLPSPAPVSPRGAACVDDDRMRQRISFTPGSLKGLLVEAKAKGPLLADGGRHATRTTFDLADACNATTAWGSPKVDTVMSRLRQSELPCKNISAVAGKQYVGRGDTGEQGNLFHDSRFPPSPLSPFASSPLARSPALRSPRHTPNGPTTREAFSRGTKLLRMLQGDSSASQEGYLPSPAPVSPRGAACVDDDPMRQCISFTPGSLKDLLAETKAKGPLLADGDDSASPKVDTVMSPLRLRQSELPCKHISAVAGKHVGRVDTGEQGDLFHDSRFSSSPFAPTPLASSPLALSPALRSPRHTPKGSTTREPFSRGTKLLGMLQGCSASQEDCLPSPAPLSPRGAACVDDDPMRQCISFTPGSLKDLLAETKAKGPLLADGDDSASPKVDTVMSPLRLRQSELPCKHISAVAGKHVGRVDTGEQGDLFHDSRFPSSPFAPTPLASSPLALSPALRSPRHTSNGPTTREPFSRGPNPLGMLQGCSASQEDYVPSPAPLSPRGGACVDDDPMRQCISFTPGSLKDLLAERLTKAKGPLLADGDDTNASAGYKKRRPPGLALPQDDDTVGDGEGEEGPSCVCLSPTWAPSALERFERERLEMERQREIDEYQERLDKMAVELRRPPSPPSLIQPPSPERFLDGFSRTPMWEGIRRAAAAMEEITTAELALLRRAVVAWDMAVKRRKAIRACKILNSTEKAIRLHSYQLAMPELKKPLAWREAAQRLQTTVQLAVLRQAHQKWHQVARSSATLRCHLVIWRVAAKRRRAARQLTHELLHAWHKTAAARALQRNVLDRLIRPIERAELRRGVACWWRATAEAVLKQRAKERATLRRAGAVAVRSTLRTATIRHLSGAFMRLHGHVGRSEPEERNSPCESARQQEIETALKSPASPVRAPGRPKHITPAKPRTTTATKAKRPAPKQPPARTERPAPRTPARVPSQQHLGGAAGQPRPQPKRDFIRENMLAVSRGGKKGKEESRAGARVRTEPTAPT</sequence>
<feature type="region of interest" description="Disordered" evidence="2">
    <location>
        <begin position="578"/>
        <end position="620"/>
    </location>
</feature>
<dbReference type="InParanoid" id="A0A0G4ERG7"/>
<feature type="compositionally biased region" description="Low complexity" evidence="2">
    <location>
        <begin position="325"/>
        <end position="341"/>
    </location>
</feature>
<name>A0A0G4ERG7_VITBC</name>
<protein>
    <recommendedName>
        <fullName evidence="5">Sfi1 spindle body domain-containing protein</fullName>
    </recommendedName>
</protein>
<organism evidence="3 4">
    <name type="scientific">Vitrella brassicaformis (strain CCMP3155)</name>
    <dbReference type="NCBI Taxonomy" id="1169540"/>
    <lineage>
        <taxon>Eukaryota</taxon>
        <taxon>Sar</taxon>
        <taxon>Alveolata</taxon>
        <taxon>Colpodellida</taxon>
        <taxon>Vitrellaceae</taxon>
        <taxon>Vitrella</taxon>
    </lineage>
</organism>
<proteinExistence type="predicted"/>
<feature type="region of interest" description="Disordered" evidence="2">
    <location>
        <begin position="325"/>
        <end position="359"/>
    </location>
</feature>
<dbReference type="EMBL" id="CDMY01000294">
    <property type="protein sequence ID" value="CEM00029.1"/>
    <property type="molecule type" value="Genomic_DNA"/>
</dbReference>
<evidence type="ECO:0000313" key="4">
    <source>
        <dbReference type="Proteomes" id="UP000041254"/>
    </source>
</evidence>
<feature type="region of interest" description="Disordered" evidence="2">
    <location>
        <begin position="150"/>
        <end position="197"/>
    </location>
</feature>
<feature type="compositionally biased region" description="Low complexity" evidence="2">
    <location>
        <begin position="945"/>
        <end position="954"/>
    </location>
</feature>